<accession>A0A444MAX0</accession>
<evidence type="ECO:0000313" key="2">
    <source>
        <dbReference type="EMBL" id="RWY40621.1"/>
    </source>
</evidence>
<dbReference type="SMART" id="SM00564">
    <property type="entry name" value="PQQ"/>
    <property type="match status" value="6"/>
</dbReference>
<dbReference type="InterPro" id="IPR018391">
    <property type="entry name" value="PQQ_b-propeller_rpt"/>
</dbReference>
<reference evidence="2 3" key="1">
    <citation type="journal article" date="2015" name="Int. J. Syst. Evol. Microbiol.">
        <title>Gemmobacter intermedius sp. nov., isolated from a white stork (Ciconia ciconia).</title>
        <authorList>
            <person name="Kampfer P."/>
            <person name="Jerzak L."/>
            <person name="Wilharm G."/>
            <person name="Golke J."/>
            <person name="Busse H.J."/>
            <person name="Glaeser S.P."/>
        </authorList>
    </citation>
    <scope>NUCLEOTIDE SEQUENCE [LARGE SCALE GENOMIC DNA]</scope>
    <source>
        <strain evidence="2 3">119/4</strain>
    </source>
</reference>
<gene>
    <name evidence="2" type="ORF">EP867_11480</name>
</gene>
<evidence type="ECO:0000313" key="3">
    <source>
        <dbReference type="Proteomes" id="UP000287168"/>
    </source>
</evidence>
<dbReference type="PROSITE" id="PS51257">
    <property type="entry name" value="PROKAR_LIPOPROTEIN"/>
    <property type="match status" value="1"/>
</dbReference>
<dbReference type="InterPro" id="IPR011047">
    <property type="entry name" value="Quinoprotein_ADH-like_sf"/>
</dbReference>
<feature type="domain" description="Pyrrolo-quinoline quinone repeat" evidence="1">
    <location>
        <begin position="131"/>
        <end position="365"/>
    </location>
</feature>
<name>A0A444MAX0_9RHOB</name>
<dbReference type="Proteomes" id="UP000287168">
    <property type="component" value="Unassembled WGS sequence"/>
</dbReference>
<comment type="caution">
    <text evidence="2">The sequence shown here is derived from an EMBL/GenBank/DDBJ whole genome shotgun (WGS) entry which is preliminary data.</text>
</comment>
<feature type="domain" description="Pyrrolo-quinoline quinone repeat" evidence="1">
    <location>
        <begin position="385"/>
        <end position="447"/>
    </location>
</feature>
<protein>
    <submittedName>
        <fullName evidence="2">Quinoprotein</fullName>
    </submittedName>
</protein>
<sequence>MAKLGAVLGAVAVSVVLAGCEKDVILSGQRFDTRTPVDEIQAAAAGGFVADPAAPQNRTAPFSAGPAQTNAEWSHRAGSATRSMPHLALSAQPQMIWAATIGSGAGKRNRLSAAPIVAAGRAFTIDSRNQLVATSTANGGTLYSVNLAPAGENIDAANGGGMAYGDGRLYVTTGFGELLALDPASGGILWRQKFSAPVSGAPVVQGGTVYVTGRDAGAWAVNGANGTVKWAHTGVRQGTGLLGGTAPALNGSTVVVPYSSGQVVAIDRNKGEITWQGAVAGQRRGAAVAYLQEITGDPVVSGGKVYVGSSSGRTVAFNAGNGQMLWDAKEGSMNAVWAAGGSVFLVSDQGRLVRLNAETGETIWSVPMGQYTRTPARKQLEVYGHYGPVLAGGRLVVVSSDGQMRFFSPESGASLGAIAMGDGAVAPPAVAGGTIYVLTSKGQLRAFR</sequence>
<dbReference type="EMBL" id="SBLC01000014">
    <property type="protein sequence ID" value="RWY40621.1"/>
    <property type="molecule type" value="Genomic_DNA"/>
</dbReference>
<dbReference type="InterPro" id="IPR002372">
    <property type="entry name" value="PQQ_rpt_dom"/>
</dbReference>
<proteinExistence type="predicted"/>
<dbReference type="InterPro" id="IPR015943">
    <property type="entry name" value="WD40/YVTN_repeat-like_dom_sf"/>
</dbReference>
<dbReference type="Pfam" id="PF13360">
    <property type="entry name" value="PQQ_2"/>
    <property type="match status" value="2"/>
</dbReference>
<dbReference type="OrthoDB" id="5290752at2"/>
<evidence type="ECO:0000259" key="1">
    <source>
        <dbReference type="Pfam" id="PF13360"/>
    </source>
</evidence>
<dbReference type="PANTHER" id="PTHR34512:SF30">
    <property type="entry name" value="OUTER MEMBRANE PROTEIN ASSEMBLY FACTOR BAMB"/>
    <property type="match status" value="1"/>
</dbReference>
<organism evidence="2 3">
    <name type="scientific">Falsigemmobacter intermedius</name>
    <dbReference type="NCBI Taxonomy" id="1553448"/>
    <lineage>
        <taxon>Bacteria</taxon>
        <taxon>Pseudomonadati</taxon>
        <taxon>Pseudomonadota</taxon>
        <taxon>Alphaproteobacteria</taxon>
        <taxon>Rhodobacterales</taxon>
        <taxon>Paracoccaceae</taxon>
        <taxon>Falsigemmobacter</taxon>
    </lineage>
</organism>
<dbReference type="AlphaFoldDB" id="A0A444MAX0"/>
<dbReference type="Gene3D" id="2.130.10.10">
    <property type="entry name" value="YVTN repeat-like/Quinoprotein amine dehydrogenase"/>
    <property type="match status" value="1"/>
</dbReference>
<dbReference type="SUPFAM" id="SSF50998">
    <property type="entry name" value="Quinoprotein alcohol dehydrogenase-like"/>
    <property type="match status" value="1"/>
</dbReference>
<keyword evidence="3" id="KW-1185">Reference proteome</keyword>
<dbReference type="RefSeq" id="WP_128489309.1">
    <property type="nucleotide sequence ID" value="NZ_JBHLXB010000009.1"/>
</dbReference>
<dbReference type="PANTHER" id="PTHR34512">
    <property type="entry name" value="CELL SURFACE PROTEIN"/>
    <property type="match status" value="1"/>
</dbReference>